<reference evidence="1" key="1">
    <citation type="submission" date="2018-11" db="EMBL/GenBank/DDBJ databases">
        <authorList>
            <consortium name="Pathogen Informatics"/>
        </authorList>
    </citation>
    <scope>NUCLEOTIDE SEQUENCE</scope>
</reference>
<comment type="caution">
    <text evidence="1">The sequence shown here is derived from an EMBL/GenBank/DDBJ whole genome shotgun (WGS) entry which is preliminary data.</text>
</comment>
<dbReference type="AlphaFoldDB" id="A0A3S4ZYS0"/>
<dbReference type="Proteomes" id="UP000784294">
    <property type="component" value="Unassembled WGS sequence"/>
</dbReference>
<evidence type="ECO:0000313" key="1">
    <source>
        <dbReference type="EMBL" id="VEL07582.1"/>
    </source>
</evidence>
<evidence type="ECO:0000313" key="2">
    <source>
        <dbReference type="Proteomes" id="UP000784294"/>
    </source>
</evidence>
<proteinExistence type="predicted"/>
<protein>
    <submittedName>
        <fullName evidence="1">Uncharacterized protein</fullName>
    </submittedName>
</protein>
<keyword evidence="2" id="KW-1185">Reference proteome</keyword>
<sequence length="182" mass="20160">MSTAQRLAHQRLIRRASRIEWTRVLLGRIPTPAVSSTTTLQTGLASLQACSSTHDLTLRQLISVPTGKGPPTLLRIHPYLDEMVLINSSGWSVWALADCRQLAPYSRASAISSLITSSGNRRRRGLVSSRTNGTFDEYGMKEEDVEGASWMASEGDESACNYTEEARKYHTFSWEQGKVSVI</sequence>
<gene>
    <name evidence="1" type="ORF">PXEA_LOCUS1022</name>
</gene>
<organism evidence="1 2">
    <name type="scientific">Protopolystoma xenopodis</name>
    <dbReference type="NCBI Taxonomy" id="117903"/>
    <lineage>
        <taxon>Eukaryota</taxon>
        <taxon>Metazoa</taxon>
        <taxon>Spiralia</taxon>
        <taxon>Lophotrochozoa</taxon>
        <taxon>Platyhelminthes</taxon>
        <taxon>Monogenea</taxon>
        <taxon>Polyopisthocotylea</taxon>
        <taxon>Polystomatidea</taxon>
        <taxon>Polystomatidae</taxon>
        <taxon>Protopolystoma</taxon>
    </lineage>
</organism>
<accession>A0A3S4ZYS0</accession>
<name>A0A3S4ZYS0_9PLAT</name>
<dbReference type="EMBL" id="CAAALY010002023">
    <property type="protein sequence ID" value="VEL07582.1"/>
    <property type="molecule type" value="Genomic_DNA"/>
</dbReference>